<dbReference type="AlphaFoldDB" id="A0AAE3HID8"/>
<dbReference type="Pfam" id="PF09383">
    <property type="entry name" value="NIL"/>
    <property type="match status" value="1"/>
</dbReference>
<dbReference type="PANTHER" id="PTHR43166">
    <property type="entry name" value="AMINO ACID IMPORT ATP-BINDING PROTEIN"/>
    <property type="match status" value="1"/>
</dbReference>
<keyword evidence="5" id="KW-1278">Translocase</keyword>
<dbReference type="GO" id="GO:0016887">
    <property type="term" value="F:ATP hydrolysis activity"/>
    <property type="evidence" value="ECO:0007669"/>
    <property type="project" value="InterPro"/>
</dbReference>
<gene>
    <name evidence="9" type="ORF">NSA47_11995</name>
</gene>
<sequence>MIEIKALTKSYENIEVLKGINLTIENGSIFGIAGRSGAGKSTLLRCINGIETFDLGTIKVGDIDVGSLNHEEMRVFRKNTGMIFQNFSLLSRASVYENIALPMKCWKYEKKAIDKKIKELLELVGIPEKIHSKARELSGGQKQRVAIARALTMDPQVLLCDEATSALDPKSTKAILDLLREINAQLGITIIVVTHEMSVLRSICKHVAIVENGTIEAMGTTDKIFTQRPQALINLLGNKEIVLSKNERSIEIFYSRGNDQILTKLARELEIDFSIIGGEIESLDENSINSVVIKVDSKYAENIKKYLIHKDIMWRELFPQDAEVDQ</sequence>
<keyword evidence="6" id="KW-0029">Amino-acid transport</keyword>
<dbReference type="Pfam" id="PF00005">
    <property type="entry name" value="ABC_tran"/>
    <property type="match status" value="1"/>
</dbReference>
<evidence type="ECO:0000256" key="3">
    <source>
        <dbReference type="ARBA" id="ARBA00022741"/>
    </source>
</evidence>
<evidence type="ECO:0000256" key="4">
    <source>
        <dbReference type="ARBA" id="ARBA00022840"/>
    </source>
</evidence>
<evidence type="ECO:0000256" key="1">
    <source>
        <dbReference type="ARBA" id="ARBA00022448"/>
    </source>
</evidence>
<evidence type="ECO:0000256" key="5">
    <source>
        <dbReference type="ARBA" id="ARBA00022967"/>
    </source>
</evidence>
<dbReference type="GO" id="GO:0006865">
    <property type="term" value="P:amino acid transport"/>
    <property type="evidence" value="ECO:0007669"/>
    <property type="project" value="UniProtKB-KW"/>
</dbReference>
<dbReference type="PROSITE" id="PS00211">
    <property type="entry name" value="ABC_TRANSPORTER_1"/>
    <property type="match status" value="1"/>
</dbReference>
<keyword evidence="4 9" id="KW-0067">ATP-binding</keyword>
<dbReference type="SUPFAM" id="SSF52540">
    <property type="entry name" value="P-loop containing nucleoside triphosphate hydrolases"/>
    <property type="match status" value="1"/>
</dbReference>
<evidence type="ECO:0000313" key="10">
    <source>
        <dbReference type="Proteomes" id="UP001205748"/>
    </source>
</evidence>
<dbReference type="InterPro" id="IPR050086">
    <property type="entry name" value="MetN_ABC_transporter-like"/>
</dbReference>
<dbReference type="InterPro" id="IPR003593">
    <property type="entry name" value="AAA+_ATPase"/>
</dbReference>
<keyword evidence="2" id="KW-1003">Cell membrane</keyword>
<evidence type="ECO:0000256" key="7">
    <source>
        <dbReference type="ARBA" id="ARBA00023136"/>
    </source>
</evidence>
<dbReference type="InterPro" id="IPR003439">
    <property type="entry name" value="ABC_transporter-like_ATP-bd"/>
</dbReference>
<keyword evidence="10" id="KW-1185">Reference proteome</keyword>
<dbReference type="InterPro" id="IPR017871">
    <property type="entry name" value="ABC_transporter-like_CS"/>
</dbReference>
<accession>A0AAE3HID8</accession>
<feature type="domain" description="ABC transporter" evidence="8">
    <location>
        <begin position="2"/>
        <end position="237"/>
    </location>
</feature>
<dbReference type="Proteomes" id="UP001205748">
    <property type="component" value="Unassembled WGS sequence"/>
</dbReference>
<dbReference type="InterPro" id="IPR027417">
    <property type="entry name" value="P-loop_NTPase"/>
</dbReference>
<evidence type="ECO:0000256" key="2">
    <source>
        <dbReference type="ARBA" id="ARBA00022475"/>
    </source>
</evidence>
<dbReference type="InterPro" id="IPR018449">
    <property type="entry name" value="NIL_domain"/>
</dbReference>
<organism evidence="9 10">
    <name type="scientific">Irregularibacter muris</name>
    <dbReference type="NCBI Taxonomy" id="1796619"/>
    <lineage>
        <taxon>Bacteria</taxon>
        <taxon>Bacillati</taxon>
        <taxon>Bacillota</taxon>
        <taxon>Clostridia</taxon>
        <taxon>Eubacteriales</taxon>
        <taxon>Eubacteriaceae</taxon>
        <taxon>Irregularibacter</taxon>
    </lineage>
</organism>
<evidence type="ECO:0000313" key="9">
    <source>
        <dbReference type="EMBL" id="MCR1899698.1"/>
    </source>
</evidence>
<reference evidence="9" key="1">
    <citation type="submission" date="2022-07" db="EMBL/GenBank/DDBJ databases">
        <title>Enhanced cultured diversity of the mouse gut microbiota enables custom-made synthetic communities.</title>
        <authorList>
            <person name="Afrizal A."/>
        </authorList>
    </citation>
    <scope>NUCLEOTIDE SEQUENCE</scope>
    <source>
        <strain evidence="9">DSM 28593</strain>
    </source>
</reference>
<dbReference type="PANTHER" id="PTHR43166:SF30">
    <property type="entry name" value="METHIONINE IMPORT ATP-BINDING PROTEIN METN"/>
    <property type="match status" value="1"/>
</dbReference>
<comment type="caution">
    <text evidence="9">The sequence shown here is derived from an EMBL/GenBank/DDBJ whole genome shotgun (WGS) entry which is preliminary data.</text>
</comment>
<protein>
    <submittedName>
        <fullName evidence="9">Methionine ABC transporter ATP-binding protein</fullName>
    </submittedName>
</protein>
<keyword evidence="7" id="KW-0472">Membrane</keyword>
<keyword evidence="1" id="KW-0813">Transport</keyword>
<evidence type="ECO:0000259" key="8">
    <source>
        <dbReference type="PROSITE" id="PS50893"/>
    </source>
</evidence>
<dbReference type="Gene3D" id="3.40.50.300">
    <property type="entry name" value="P-loop containing nucleotide triphosphate hydrolases"/>
    <property type="match status" value="1"/>
</dbReference>
<dbReference type="SMART" id="SM00382">
    <property type="entry name" value="AAA"/>
    <property type="match status" value="1"/>
</dbReference>
<proteinExistence type="predicted"/>
<dbReference type="PROSITE" id="PS50893">
    <property type="entry name" value="ABC_TRANSPORTER_2"/>
    <property type="match status" value="1"/>
</dbReference>
<evidence type="ECO:0000256" key="6">
    <source>
        <dbReference type="ARBA" id="ARBA00022970"/>
    </source>
</evidence>
<keyword evidence="3" id="KW-0547">Nucleotide-binding</keyword>
<dbReference type="GO" id="GO:0005524">
    <property type="term" value="F:ATP binding"/>
    <property type="evidence" value="ECO:0007669"/>
    <property type="project" value="UniProtKB-KW"/>
</dbReference>
<dbReference type="EMBL" id="JANKAS010000012">
    <property type="protein sequence ID" value="MCR1899698.1"/>
    <property type="molecule type" value="Genomic_DNA"/>
</dbReference>
<dbReference type="RefSeq" id="WP_257532320.1">
    <property type="nucleotide sequence ID" value="NZ_JANKAS010000012.1"/>
</dbReference>
<name>A0AAE3HID8_9FIRM</name>